<reference evidence="2 3" key="1">
    <citation type="journal article" date="2012" name="J. Bacteriol.">
        <title>Complete genome sequence of Nocardia brasiliensis HUJEG-1.</title>
        <authorList>
            <person name="Vera-Cabrera L."/>
            <person name="Ortiz-Lopez R."/>
            <person name="Elizondo-Gonzalez R."/>
            <person name="Perez-Maya A.A."/>
            <person name="Ocampo-Candiani J."/>
        </authorList>
    </citation>
    <scope>NUCLEOTIDE SEQUENCE [LARGE SCALE GENOMIC DNA]</scope>
    <source>
        <strain evidence="3">ATCC 700358</strain>
    </source>
</reference>
<dbReference type="InterPro" id="IPR000084">
    <property type="entry name" value="PE-PGRS_N"/>
</dbReference>
<proteinExistence type="predicted"/>
<name>K0F0P5_NOCB7</name>
<sequence>MDLEVVPSHLPIISAQLHTGQAQVAATAAPASVAAEPIPAAIDSISTWASQIVTDYMRSFFRGTSDGLAGHGRLADALPVVSANYETSDQSGAIVVGGTTAFG</sequence>
<feature type="domain" description="PE" evidence="1">
    <location>
        <begin position="4"/>
        <end position="90"/>
    </location>
</feature>
<accession>K0F0P5</accession>
<evidence type="ECO:0000313" key="3">
    <source>
        <dbReference type="Proteomes" id="UP000006304"/>
    </source>
</evidence>
<dbReference type="AlphaFoldDB" id="K0F0P5"/>
<dbReference type="HOGENOM" id="CLU_2260816_0_0_11"/>
<keyword evidence="3" id="KW-1185">Reference proteome</keyword>
<dbReference type="Pfam" id="PF00934">
    <property type="entry name" value="PE"/>
    <property type="match status" value="1"/>
</dbReference>
<gene>
    <name evidence="2" type="ORF">O3I_023800</name>
</gene>
<organism evidence="2 3">
    <name type="scientific">Nocardia brasiliensis (strain ATCC 700358 / HUJEG-1)</name>
    <dbReference type="NCBI Taxonomy" id="1133849"/>
    <lineage>
        <taxon>Bacteria</taxon>
        <taxon>Bacillati</taxon>
        <taxon>Actinomycetota</taxon>
        <taxon>Actinomycetes</taxon>
        <taxon>Mycobacteriales</taxon>
        <taxon>Nocardiaceae</taxon>
        <taxon>Nocardia</taxon>
    </lineage>
</organism>
<dbReference type="KEGG" id="nbr:O3I_023800"/>
<dbReference type="STRING" id="1133849.O3I_023800"/>
<dbReference type="Proteomes" id="UP000006304">
    <property type="component" value="Chromosome"/>
</dbReference>
<evidence type="ECO:0000259" key="1">
    <source>
        <dbReference type="Pfam" id="PF00934"/>
    </source>
</evidence>
<dbReference type="RefSeq" id="WP_014985570.1">
    <property type="nucleotide sequence ID" value="NC_018681.1"/>
</dbReference>
<dbReference type="EMBL" id="CP003876">
    <property type="protein sequence ID" value="AFU02715.1"/>
    <property type="molecule type" value="Genomic_DNA"/>
</dbReference>
<protein>
    <recommendedName>
        <fullName evidence="1">PE domain-containing protein</fullName>
    </recommendedName>
</protein>
<evidence type="ECO:0000313" key="2">
    <source>
        <dbReference type="EMBL" id="AFU02715.1"/>
    </source>
</evidence>